<evidence type="ECO:0000313" key="4">
    <source>
        <dbReference type="Proteomes" id="UP001418222"/>
    </source>
</evidence>
<evidence type="ECO:0000259" key="2">
    <source>
        <dbReference type="Pfam" id="PF25054"/>
    </source>
</evidence>
<protein>
    <recommendedName>
        <fullName evidence="2">PHD-type zinc finger plants domain-containing protein</fullName>
    </recommendedName>
</protein>
<feature type="compositionally biased region" description="Low complexity" evidence="1">
    <location>
        <begin position="8"/>
        <end position="20"/>
    </location>
</feature>
<evidence type="ECO:0000313" key="3">
    <source>
        <dbReference type="EMBL" id="KAK8921579.1"/>
    </source>
</evidence>
<dbReference type="AlphaFoldDB" id="A0AAP0FXF9"/>
<dbReference type="InterPro" id="IPR056874">
    <property type="entry name" value="PHD_dom_pln"/>
</dbReference>
<dbReference type="PANTHER" id="PTHR33779:SF1">
    <property type="entry name" value="EXPRESSED PROTEIN"/>
    <property type="match status" value="1"/>
</dbReference>
<dbReference type="Pfam" id="PF25054">
    <property type="entry name" value="PHD_pln"/>
    <property type="match status" value="1"/>
</dbReference>
<gene>
    <name evidence="3" type="ORF">KSP39_PZI020368</name>
</gene>
<feature type="domain" description="PHD-type zinc finger plants" evidence="2">
    <location>
        <begin position="27"/>
        <end position="69"/>
    </location>
</feature>
<feature type="region of interest" description="Disordered" evidence="1">
    <location>
        <begin position="125"/>
        <end position="156"/>
    </location>
</feature>
<keyword evidence="4" id="KW-1185">Reference proteome</keyword>
<organism evidence="3 4">
    <name type="scientific">Platanthera zijinensis</name>
    <dbReference type="NCBI Taxonomy" id="2320716"/>
    <lineage>
        <taxon>Eukaryota</taxon>
        <taxon>Viridiplantae</taxon>
        <taxon>Streptophyta</taxon>
        <taxon>Embryophyta</taxon>
        <taxon>Tracheophyta</taxon>
        <taxon>Spermatophyta</taxon>
        <taxon>Magnoliopsida</taxon>
        <taxon>Liliopsida</taxon>
        <taxon>Asparagales</taxon>
        <taxon>Orchidaceae</taxon>
        <taxon>Orchidoideae</taxon>
        <taxon>Orchideae</taxon>
        <taxon>Orchidinae</taxon>
        <taxon>Platanthera</taxon>
    </lineage>
</organism>
<sequence length="171" mass="18298">MDAGAGGSEPPASASTSPPSKMSTVCCMCGDLGLSEELFRCKVCLFRTQHKYCSELYPKAEACRSCNWCLREERGKSFIAGEPMSDGSSSSSSSPVGDALNKLRLQRGVPLLQLCINPVKKLKVEAEGSPTTSSKSPEKAKSEVAVTGSGRAGQPFRGRVRRYKLLQEVSS</sequence>
<name>A0AAP0FXF9_9ASPA</name>
<evidence type="ECO:0000256" key="1">
    <source>
        <dbReference type="SAM" id="MobiDB-lite"/>
    </source>
</evidence>
<comment type="caution">
    <text evidence="3">The sequence shown here is derived from an EMBL/GenBank/DDBJ whole genome shotgun (WGS) entry which is preliminary data.</text>
</comment>
<accession>A0AAP0FXF9</accession>
<feature type="region of interest" description="Disordered" evidence="1">
    <location>
        <begin position="1"/>
        <end position="22"/>
    </location>
</feature>
<dbReference type="PANTHER" id="PTHR33779">
    <property type="entry name" value="EXPRESSED PROTEIN"/>
    <property type="match status" value="1"/>
</dbReference>
<reference evidence="3 4" key="1">
    <citation type="journal article" date="2022" name="Nat. Plants">
        <title>Genomes of leafy and leafless Platanthera orchids illuminate the evolution of mycoheterotrophy.</title>
        <authorList>
            <person name="Li M.H."/>
            <person name="Liu K.W."/>
            <person name="Li Z."/>
            <person name="Lu H.C."/>
            <person name="Ye Q.L."/>
            <person name="Zhang D."/>
            <person name="Wang J.Y."/>
            <person name="Li Y.F."/>
            <person name="Zhong Z.M."/>
            <person name="Liu X."/>
            <person name="Yu X."/>
            <person name="Liu D.K."/>
            <person name="Tu X.D."/>
            <person name="Liu B."/>
            <person name="Hao Y."/>
            <person name="Liao X.Y."/>
            <person name="Jiang Y.T."/>
            <person name="Sun W.H."/>
            <person name="Chen J."/>
            <person name="Chen Y.Q."/>
            <person name="Ai Y."/>
            <person name="Zhai J.W."/>
            <person name="Wu S.S."/>
            <person name="Zhou Z."/>
            <person name="Hsiao Y.Y."/>
            <person name="Wu W.L."/>
            <person name="Chen Y.Y."/>
            <person name="Lin Y.F."/>
            <person name="Hsu J.L."/>
            <person name="Li C.Y."/>
            <person name="Wang Z.W."/>
            <person name="Zhao X."/>
            <person name="Zhong W.Y."/>
            <person name="Ma X.K."/>
            <person name="Ma L."/>
            <person name="Huang J."/>
            <person name="Chen G.Z."/>
            <person name="Huang M.Z."/>
            <person name="Huang L."/>
            <person name="Peng D.H."/>
            <person name="Luo Y.B."/>
            <person name="Zou S.Q."/>
            <person name="Chen S.P."/>
            <person name="Lan S."/>
            <person name="Tsai W.C."/>
            <person name="Van de Peer Y."/>
            <person name="Liu Z.J."/>
        </authorList>
    </citation>
    <scope>NUCLEOTIDE SEQUENCE [LARGE SCALE GENOMIC DNA]</scope>
    <source>
        <strain evidence="3">Lor287</strain>
    </source>
</reference>
<dbReference type="EMBL" id="JBBWWQ010000018">
    <property type="protein sequence ID" value="KAK8921579.1"/>
    <property type="molecule type" value="Genomic_DNA"/>
</dbReference>
<dbReference type="Proteomes" id="UP001418222">
    <property type="component" value="Unassembled WGS sequence"/>
</dbReference>
<feature type="region of interest" description="Disordered" evidence="1">
    <location>
        <begin position="80"/>
        <end position="99"/>
    </location>
</feature>
<proteinExistence type="predicted"/>